<evidence type="ECO:0000313" key="3">
    <source>
        <dbReference type="EMBL" id="KAB1646608.1"/>
    </source>
</evidence>
<dbReference type="Proteomes" id="UP000479639">
    <property type="component" value="Unassembled WGS sequence"/>
</dbReference>
<evidence type="ECO:0000256" key="1">
    <source>
        <dbReference type="SAM" id="Phobius"/>
    </source>
</evidence>
<keyword evidence="1" id="KW-1133">Transmembrane helix</keyword>
<dbReference type="EMBL" id="WAJS01000020">
    <property type="protein sequence ID" value="KAB1646608.1"/>
    <property type="molecule type" value="Genomic_DNA"/>
</dbReference>
<name>A0A7C8BRB8_9ACTN</name>
<feature type="transmembrane region" description="Helical" evidence="1">
    <location>
        <begin position="131"/>
        <end position="151"/>
    </location>
</feature>
<proteinExistence type="predicted"/>
<reference evidence="3 4" key="1">
    <citation type="submission" date="2019-09" db="EMBL/GenBank/DDBJ databases">
        <title>Whole genome shotgun sequencing (WGS) of Ellagibacter isourolithinifaciens DSM 104140(T) and Adlercreutzia muris DSM 29508(T).</title>
        <authorList>
            <person name="Stoll D.A."/>
            <person name="Danylec N."/>
            <person name="Huch M."/>
        </authorList>
    </citation>
    <scope>NUCLEOTIDE SEQUENCE [LARGE SCALE GENOMIC DNA]</scope>
    <source>
        <strain evidence="3 4">DSM 29508</strain>
    </source>
</reference>
<keyword evidence="1" id="KW-0812">Transmembrane</keyword>
<dbReference type="Pfam" id="PF14358">
    <property type="entry name" value="DUF4405"/>
    <property type="match status" value="1"/>
</dbReference>
<keyword evidence="4" id="KW-1185">Reference proteome</keyword>
<feature type="domain" description="Flavinylation-associated cytochrome" evidence="2">
    <location>
        <begin position="85"/>
        <end position="142"/>
    </location>
</feature>
<comment type="caution">
    <text evidence="3">The sequence shown here is derived from an EMBL/GenBank/DDBJ whole genome shotgun (WGS) entry which is preliminary data.</text>
</comment>
<evidence type="ECO:0000313" key="4">
    <source>
        <dbReference type="Proteomes" id="UP000479639"/>
    </source>
</evidence>
<dbReference type="InterPro" id="IPR025517">
    <property type="entry name" value="DUF4405"/>
</dbReference>
<evidence type="ECO:0000259" key="2">
    <source>
        <dbReference type="Pfam" id="PF14358"/>
    </source>
</evidence>
<dbReference type="AlphaFoldDB" id="A0A7C8BRB8"/>
<sequence length="177" mass="18663">MAFGAAVGARQRAPGKRRCVVNRARVVFDLIVLAAYLVAANPVLTGIPVHEYVGLGAAALMAVHIVASADGFLAFRRGRWGRAVLNGVLLVALATCALSGVMVSGDVLPALGLYAEGYHFWDPLHALSAKVLLAALVVHVVLRAPMVWAWVRRGALEAQSSQSGAGIVLEDERFEVG</sequence>
<protein>
    <submittedName>
        <fullName evidence="3">DUF4405 domain-containing protein</fullName>
    </submittedName>
</protein>
<keyword evidence="1" id="KW-0472">Membrane</keyword>
<feature type="transmembrane region" description="Helical" evidence="1">
    <location>
        <begin position="26"/>
        <end position="47"/>
    </location>
</feature>
<gene>
    <name evidence="3" type="ORF">F8D48_07255</name>
</gene>
<feature type="transmembrane region" description="Helical" evidence="1">
    <location>
        <begin position="87"/>
        <end position="111"/>
    </location>
</feature>
<accession>A0A7C8BRB8</accession>
<feature type="transmembrane region" description="Helical" evidence="1">
    <location>
        <begin position="53"/>
        <end position="75"/>
    </location>
</feature>
<organism evidence="3 4">
    <name type="scientific">Adlercreutzia muris</name>
    <dbReference type="NCBI Taxonomy" id="1796610"/>
    <lineage>
        <taxon>Bacteria</taxon>
        <taxon>Bacillati</taxon>
        <taxon>Actinomycetota</taxon>
        <taxon>Coriobacteriia</taxon>
        <taxon>Eggerthellales</taxon>
        <taxon>Eggerthellaceae</taxon>
        <taxon>Adlercreutzia</taxon>
    </lineage>
</organism>